<accession>A0A4D6NW03</accession>
<keyword evidence="2" id="KW-1185">Reference proteome</keyword>
<protein>
    <submittedName>
        <fullName evidence="1">Uncharacterized protein</fullName>
    </submittedName>
</protein>
<sequence>MVPKQYLKSTKSVIRRSIFTTNSKSCSKDCNFVPPKSGLGSSSNPDQDFVAEATKEIASLIHKDCMGKPNHRSPTRMPYTGNKYGVSLLFTNLRHFRY</sequence>
<reference evidence="1 2" key="1">
    <citation type="submission" date="2019-04" db="EMBL/GenBank/DDBJ databases">
        <title>An improved genome assembly and genetic linkage map for asparagus bean, Vigna unguiculata ssp. sesquipedialis.</title>
        <authorList>
            <person name="Xia Q."/>
            <person name="Zhang R."/>
            <person name="Dong Y."/>
        </authorList>
    </citation>
    <scope>NUCLEOTIDE SEQUENCE [LARGE SCALE GENOMIC DNA]</scope>
    <source>
        <tissue evidence="1">Leaf</tissue>
    </source>
</reference>
<evidence type="ECO:0000313" key="2">
    <source>
        <dbReference type="Proteomes" id="UP000501690"/>
    </source>
</evidence>
<organism evidence="1 2">
    <name type="scientific">Vigna unguiculata</name>
    <name type="common">Cowpea</name>
    <dbReference type="NCBI Taxonomy" id="3917"/>
    <lineage>
        <taxon>Eukaryota</taxon>
        <taxon>Viridiplantae</taxon>
        <taxon>Streptophyta</taxon>
        <taxon>Embryophyta</taxon>
        <taxon>Tracheophyta</taxon>
        <taxon>Spermatophyta</taxon>
        <taxon>Magnoliopsida</taxon>
        <taxon>eudicotyledons</taxon>
        <taxon>Gunneridae</taxon>
        <taxon>Pentapetalae</taxon>
        <taxon>rosids</taxon>
        <taxon>fabids</taxon>
        <taxon>Fabales</taxon>
        <taxon>Fabaceae</taxon>
        <taxon>Papilionoideae</taxon>
        <taxon>50 kb inversion clade</taxon>
        <taxon>NPAAA clade</taxon>
        <taxon>indigoferoid/millettioid clade</taxon>
        <taxon>Phaseoleae</taxon>
        <taxon>Vigna</taxon>
    </lineage>
</organism>
<proteinExistence type="predicted"/>
<dbReference type="AlphaFoldDB" id="A0A4D6NW03"/>
<dbReference type="Proteomes" id="UP000501690">
    <property type="component" value="Linkage Group LG11"/>
</dbReference>
<dbReference type="EMBL" id="CP039355">
    <property type="protein sequence ID" value="QCE15997.1"/>
    <property type="molecule type" value="Genomic_DNA"/>
</dbReference>
<evidence type="ECO:0000313" key="1">
    <source>
        <dbReference type="EMBL" id="QCE15997.1"/>
    </source>
</evidence>
<gene>
    <name evidence="1" type="ORF">DEO72_LG11g3010</name>
</gene>
<name>A0A4D6NW03_VIGUN</name>